<keyword evidence="1" id="KW-0812">Transmembrane</keyword>
<gene>
    <name evidence="3" type="ORF">UFOPK2656_02290</name>
    <name evidence="4" type="ORF">UFOPK3099_00210</name>
    <name evidence="5" type="ORF">UFOPK3651_02765</name>
    <name evidence="6" type="ORF">UFOPK3931_00250</name>
    <name evidence="2" type="ORF">UFOPK4189_02102</name>
</gene>
<dbReference type="EMBL" id="CAFBMT010000021">
    <property type="protein sequence ID" value="CAB4949808.1"/>
    <property type="molecule type" value="Genomic_DNA"/>
</dbReference>
<sequence>MNSRLVRADLFGTLVFVVALAVAVPFKAHRWAQVLVVVVSLVLFAAGVAGTLWAYARALDLSRVREVGVANLFLLTGATAPTPLKRLMSVAWAAQIIAAIIGASIGMSGLQKSQLNPLAFGVLVPMFGIGMNGAWAALYGAFGPRVDPGSPPSNGKIR</sequence>
<dbReference type="EMBL" id="CAFAAV010000009">
    <property type="protein sequence ID" value="CAB4802678.1"/>
    <property type="molecule type" value="Genomic_DNA"/>
</dbReference>
<evidence type="ECO:0000313" key="5">
    <source>
        <dbReference type="EMBL" id="CAB4949808.1"/>
    </source>
</evidence>
<evidence type="ECO:0000313" key="3">
    <source>
        <dbReference type="EMBL" id="CAB4733349.1"/>
    </source>
</evidence>
<evidence type="ECO:0000313" key="4">
    <source>
        <dbReference type="EMBL" id="CAB4802678.1"/>
    </source>
</evidence>
<accession>A0A6J6A863</accession>
<evidence type="ECO:0000256" key="1">
    <source>
        <dbReference type="SAM" id="Phobius"/>
    </source>
</evidence>
<keyword evidence="1" id="KW-1133">Transmembrane helix</keyword>
<evidence type="ECO:0000313" key="6">
    <source>
        <dbReference type="EMBL" id="CAB4972584.1"/>
    </source>
</evidence>
<dbReference type="EMBL" id="CAESGF010000012">
    <property type="protein sequence ID" value="CAB4364339.1"/>
    <property type="molecule type" value="Genomic_DNA"/>
</dbReference>
<evidence type="ECO:0000313" key="2">
    <source>
        <dbReference type="EMBL" id="CAB4364339.1"/>
    </source>
</evidence>
<dbReference type="EMBL" id="CAFBOL010000004">
    <property type="protein sequence ID" value="CAB4972584.1"/>
    <property type="molecule type" value="Genomic_DNA"/>
</dbReference>
<keyword evidence="1" id="KW-0472">Membrane</keyword>
<proteinExistence type="predicted"/>
<dbReference type="AlphaFoldDB" id="A0A6J6A863"/>
<organism evidence="2">
    <name type="scientific">freshwater metagenome</name>
    <dbReference type="NCBI Taxonomy" id="449393"/>
    <lineage>
        <taxon>unclassified sequences</taxon>
        <taxon>metagenomes</taxon>
        <taxon>ecological metagenomes</taxon>
    </lineage>
</organism>
<feature type="transmembrane region" description="Helical" evidence="1">
    <location>
        <begin position="90"/>
        <end position="110"/>
    </location>
</feature>
<feature type="transmembrane region" description="Helical" evidence="1">
    <location>
        <begin position="33"/>
        <end position="55"/>
    </location>
</feature>
<protein>
    <submittedName>
        <fullName evidence="2">Unannotated protein</fullName>
    </submittedName>
</protein>
<reference evidence="2" key="1">
    <citation type="submission" date="2020-05" db="EMBL/GenBank/DDBJ databases">
        <authorList>
            <person name="Chiriac C."/>
            <person name="Salcher M."/>
            <person name="Ghai R."/>
            <person name="Kavagutti S V."/>
        </authorList>
    </citation>
    <scope>NUCLEOTIDE SEQUENCE</scope>
</reference>
<dbReference type="EMBL" id="CAEZYF010000015">
    <property type="protein sequence ID" value="CAB4733349.1"/>
    <property type="molecule type" value="Genomic_DNA"/>
</dbReference>
<feature type="transmembrane region" description="Helical" evidence="1">
    <location>
        <begin position="122"/>
        <end position="142"/>
    </location>
</feature>
<name>A0A6J6A863_9ZZZZ</name>